<reference evidence="2" key="1">
    <citation type="journal article" date="2014" name="Nat. Commun.">
        <title>The emerging biofuel crop Camelina sativa retains a highly undifferentiated hexaploid genome structure.</title>
        <authorList>
            <person name="Kagale S."/>
            <person name="Koh C."/>
            <person name="Nixon J."/>
            <person name="Bollina V."/>
            <person name="Clarke W.E."/>
            <person name="Tuteja R."/>
            <person name="Spillane C."/>
            <person name="Robinson S.J."/>
            <person name="Links M.G."/>
            <person name="Clarke C."/>
            <person name="Higgins E.E."/>
            <person name="Huebert T."/>
            <person name="Sharpe A.G."/>
            <person name="Parkin I.A."/>
        </authorList>
    </citation>
    <scope>NUCLEOTIDE SEQUENCE [LARGE SCALE GENOMIC DNA]</scope>
    <source>
        <strain evidence="2">cv. DH55</strain>
    </source>
</reference>
<organism evidence="2 3">
    <name type="scientific">Camelina sativa</name>
    <name type="common">False flax</name>
    <name type="synonym">Myagrum sativum</name>
    <dbReference type="NCBI Taxonomy" id="90675"/>
    <lineage>
        <taxon>Eukaryota</taxon>
        <taxon>Viridiplantae</taxon>
        <taxon>Streptophyta</taxon>
        <taxon>Embryophyta</taxon>
        <taxon>Tracheophyta</taxon>
        <taxon>Spermatophyta</taxon>
        <taxon>Magnoliopsida</taxon>
        <taxon>eudicotyledons</taxon>
        <taxon>Gunneridae</taxon>
        <taxon>Pentapetalae</taxon>
        <taxon>rosids</taxon>
        <taxon>malvids</taxon>
        <taxon>Brassicales</taxon>
        <taxon>Brassicaceae</taxon>
        <taxon>Camelineae</taxon>
        <taxon>Camelina</taxon>
    </lineage>
</organism>
<accession>A0ABM0UF94</accession>
<dbReference type="InterPro" id="IPR006566">
    <property type="entry name" value="FBD"/>
</dbReference>
<gene>
    <name evidence="3" type="primary">LOC104723611</name>
</gene>
<proteinExistence type="predicted"/>
<evidence type="ECO:0000259" key="1">
    <source>
        <dbReference type="SMART" id="SM00579"/>
    </source>
</evidence>
<dbReference type="Gene3D" id="3.80.10.10">
    <property type="entry name" value="Ribonuclease Inhibitor"/>
    <property type="match status" value="1"/>
</dbReference>
<dbReference type="SUPFAM" id="SSF52047">
    <property type="entry name" value="RNI-like"/>
    <property type="match status" value="1"/>
</dbReference>
<dbReference type="RefSeq" id="XP_010440300.1">
    <property type="nucleotide sequence ID" value="XM_010441998.2"/>
</dbReference>
<dbReference type="SUPFAM" id="SSF81383">
    <property type="entry name" value="F-box domain"/>
    <property type="match status" value="1"/>
</dbReference>
<dbReference type="InterPro" id="IPR055411">
    <property type="entry name" value="LRR_FXL15/At3g58940/PEG3-like"/>
</dbReference>
<dbReference type="InterPro" id="IPR032675">
    <property type="entry name" value="LRR_dom_sf"/>
</dbReference>
<reference evidence="3" key="2">
    <citation type="submission" date="2025-08" db="UniProtKB">
        <authorList>
            <consortium name="RefSeq"/>
        </authorList>
    </citation>
    <scope>IDENTIFICATION</scope>
    <source>
        <tissue evidence="3">Leaf</tissue>
    </source>
</reference>
<keyword evidence="2" id="KW-1185">Reference proteome</keyword>
<dbReference type="Proteomes" id="UP000694864">
    <property type="component" value="Chromosome 11"/>
</dbReference>
<sequence length="425" mass="48885">MKRCKRDGESIRNQDVVNEDRISELAEALILQILSLLPTKVAIATSVLSKQWQSHWRMLPILRFDSYGYYYHSHEPGTFSKNVRKALLSHKAPVLQSLHLSISLNRLNAKQVRKFTGIAFARNLRKLVLDVQIQLEPLRFPKCLYNCETLDTLELKYLIFMDVPSSFCLKSLRTLQLHDVEFKDNESVVNLFSGCPNLENLVVYRNSLNRVKTFTIAVPSLQRLSIHNYTDRPSGDYVINAPSLKYLKMKGFKALESCLIENTPELVEATIFIYDANILGSLSSLKHLSLQLSALESTFPTVGIFYQLVYLELRTYKVNWWNLLTLMLNTSPNLQVLKLVGSQQQRPLGNWNQPKNVPECLLLHLETLVYEEYDESQENGKEVTKYILKNAIFSFKKGKAKQKVEMAEELESVKKASNSCQLVFR</sequence>
<dbReference type="InterPro" id="IPR036047">
    <property type="entry name" value="F-box-like_dom_sf"/>
</dbReference>
<name>A0ABM0UF94_CAMSA</name>
<evidence type="ECO:0000313" key="2">
    <source>
        <dbReference type="Proteomes" id="UP000694864"/>
    </source>
</evidence>
<dbReference type="GeneID" id="104723611"/>
<dbReference type="Pfam" id="PF08387">
    <property type="entry name" value="FBD"/>
    <property type="match status" value="1"/>
</dbReference>
<dbReference type="CDD" id="cd22160">
    <property type="entry name" value="F-box_AtFBL13-like"/>
    <property type="match status" value="1"/>
</dbReference>
<dbReference type="PANTHER" id="PTHR31900:SF34">
    <property type="entry name" value="EMB|CAB62440.1-RELATED"/>
    <property type="match status" value="1"/>
</dbReference>
<dbReference type="Pfam" id="PF00646">
    <property type="entry name" value="F-box"/>
    <property type="match status" value="1"/>
</dbReference>
<dbReference type="InterPro" id="IPR001810">
    <property type="entry name" value="F-box_dom"/>
</dbReference>
<dbReference type="InterPro" id="IPR053781">
    <property type="entry name" value="F-box_AtFBL13-like"/>
</dbReference>
<evidence type="ECO:0000313" key="3">
    <source>
        <dbReference type="RefSeq" id="XP_010440300.1"/>
    </source>
</evidence>
<dbReference type="InterPro" id="IPR050232">
    <property type="entry name" value="FBL13/AtMIF1-like"/>
</dbReference>
<protein>
    <submittedName>
        <fullName evidence="3">F-box/FBD/LRR-repeat protein At4g13965</fullName>
    </submittedName>
</protein>
<feature type="domain" description="FBD" evidence="1">
    <location>
        <begin position="359"/>
        <end position="425"/>
    </location>
</feature>
<dbReference type="Pfam" id="PF24758">
    <property type="entry name" value="LRR_At5g56370"/>
    <property type="match status" value="1"/>
</dbReference>
<dbReference type="SMART" id="SM00579">
    <property type="entry name" value="FBD"/>
    <property type="match status" value="1"/>
</dbReference>
<dbReference type="PANTHER" id="PTHR31900">
    <property type="entry name" value="F-BOX/RNI SUPERFAMILY PROTEIN-RELATED"/>
    <property type="match status" value="1"/>
</dbReference>